<gene>
    <name evidence="2" type="ORF">PIBRA_LOCUS12659</name>
</gene>
<name>A0A9P0TXW0_PIEBR</name>
<comment type="caution">
    <text evidence="2">The sequence shown here is derived from an EMBL/GenBank/DDBJ whole genome shotgun (WGS) entry which is preliminary data.</text>
</comment>
<feature type="region of interest" description="Disordered" evidence="1">
    <location>
        <begin position="1"/>
        <end position="64"/>
    </location>
</feature>
<organism evidence="2 3">
    <name type="scientific">Pieris brassicae</name>
    <name type="common">White butterfly</name>
    <name type="synonym">Large white butterfly</name>
    <dbReference type="NCBI Taxonomy" id="7116"/>
    <lineage>
        <taxon>Eukaryota</taxon>
        <taxon>Metazoa</taxon>
        <taxon>Ecdysozoa</taxon>
        <taxon>Arthropoda</taxon>
        <taxon>Hexapoda</taxon>
        <taxon>Insecta</taxon>
        <taxon>Pterygota</taxon>
        <taxon>Neoptera</taxon>
        <taxon>Endopterygota</taxon>
        <taxon>Lepidoptera</taxon>
        <taxon>Glossata</taxon>
        <taxon>Ditrysia</taxon>
        <taxon>Papilionoidea</taxon>
        <taxon>Pieridae</taxon>
        <taxon>Pierinae</taxon>
        <taxon>Pieris</taxon>
    </lineage>
</organism>
<feature type="compositionally biased region" description="Basic and acidic residues" evidence="1">
    <location>
        <begin position="1"/>
        <end position="10"/>
    </location>
</feature>
<protein>
    <submittedName>
        <fullName evidence="2">Uncharacterized protein</fullName>
    </submittedName>
</protein>
<evidence type="ECO:0000256" key="1">
    <source>
        <dbReference type="SAM" id="MobiDB-lite"/>
    </source>
</evidence>
<keyword evidence="3" id="KW-1185">Reference proteome</keyword>
<accession>A0A9P0TXW0</accession>
<proteinExistence type="predicted"/>
<dbReference type="AlphaFoldDB" id="A0A9P0TXW0"/>
<evidence type="ECO:0000313" key="2">
    <source>
        <dbReference type="EMBL" id="CAH4036919.1"/>
    </source>
</evidence>
<evidence type="ECO:0000313" key="3">
    <source>
        <dbReference type="Proteomes" id="UP001152562"/>
    </source>
</evidence>
<reference evidence="2" key="1">
    <citation type="submission" date="2022-05" db="EMBL/GenBank/DDBJ databases">
        <authorList>
            <person name="Okamura Y."/>
        </authorList>
    </citation>
    <scope>NUCLEOTIDE SEQUENCE</scope>
</reference>
<sequence length="82" mass="8932">MNSKDEKYIDKGVYSQGAREKELSSSEGSGGSDLCIFEPRSKSNTTSRRPRAADIPAQPLRSQASRRGLVSQAVALLFKLSD</sequence>
<dbReference type="EMBL" id="CALOZG010000085">
    <property type="protein sequence ID" value="CAH4036919.1"/>
    <property type="molecule type" value="Genomic_DNA"/>
</dbReference>
<dbReference type="Proteomes" id="UP001152562">
    <property type="component" value="Unassembled WGS sequence"/>
</dbReference>